<dbReference type="InterPro" id="IPR043972">
    <property type="entry name" value="FUZ/MON1/HPS1_longin_1"/>
</dbReference>
<dbReference type="Pfam" id="PF19036">
    <property type="entry name" value="Fuz_longin_1"/>
    <property type="match status" value="1"/>
</dbReference>
<keyword evidence="5" id="KW-1185">Reference proteome</keyword>
<dbReference type="GO" id="GO:0016192">
    <property type="term" value="P:vesicle-mediated transport"/>
    <property type="evidence" value="ECO:0007669"/>
    <property type="project" value="InterPro"/>
</dbReference>
<dbReference type="GO" id="GO:0006623">
    <property type="term" value="P:protein targeting to vacuole"/>
    <property type="evidence" value="ECO:0007669"/>
    <property type="project" value="UniProtKB-UniRule"/>
</dbReference>
<feature type="compositionally biased region" description="Low complexity" evidence="2">
    <location>
        <begin position="1"/>
        <end position="13"/>
    </location>
</feature>
<name>A0AA88UF64_9ASTE</name>
<evidence type="ECO:0000259" key="3">
    <source>
        <dbReference type="Pfam" id="PF19036"/>
    </source>
</evidence>
<dbReference type="AlphaFoldDB" id="A0AA88UF64"/>
<feature type="region of interest" description="Disordered" evidence="2">
    <location>
        <begin position="1"/>
        <end position="30"/>
    </location>
</feature>
<feature type="region of interest" description="Disordered" evidence="2">
    <location>
        <begin position="52"/>
        <end position="177"/>
    </location>
</feature>
<proteinExistence type="inferred from homology"/>
<evidence type="ECO:0000256" key="2">
    <source>
        <dbReference type="SAM" id="MobiDB-lite"/>
    </source>
</evidence>
<evidence type="ECO:0000313" key="5">
    <source>
        <dbReference type="Proteomes" id="UP001187471"/>
    </source>
</evidence>
<feature type="compositionally biased region" description="Basic and acidic residues" evidence="2">
    <location>
        <begin position="68"/>
        <end position="80"/>
    </location>
</feature>
<gene>
    <name evidence="4" type="ORF">RJ640_006056</name>
</gene>
<evidence type="ECO:0000313" key="4">
    <source>
        <dbReference type="EMBL" id="KAK2980563.1"/>
    </source>
</evidence>
<feature type="domain" description="FUZ/MON1/HPS1 first Longin" evidence="3">
    <location>
        <begin position="185"/>
        <end position="277"/>
    </location>
</feature>
<reference evidence="4" key="1">
    <citation type="submission" date="2022-12" db="EMBL/GenBank/DDBJ databases">
        <title>Draft genome assemblies for two species of Escallonia (Escalloniales).</title>
        <authorList>
            <person name="Chanderbali A."/>
            <person name="Dervinis C."/>
            <person name="Anghel I."/>
            <person name="Soltis D."/>
            <person name="Soltis P."/>
            <person name="Zapata F."/>
        </authorList>
    </citation>
    <scope>NUCLEOTIDE SEQUENCE</scope>
    <source>
        <strain evidence="4">UCBG92.1500</strain>
        <tissue evidence="4">Leaf</tissue>
    </source>
</reference>
<dbReference type="Proteomes" id="UP001187471">
    <property type="component" value="Unassembled WGS sequence"/>
</dbReference>
<protein>
    <recommendedName>
        <fullName evidence="1">Vacuolar fusion protein MON1 homolog</fullName>
    </recommendedName>
</protein>
<dbReference type="EMBL" id="JAVXUO010001620">
    <property type="protein sequence ID" value="KAK2980563.1"/>
    <property type="molecule type" value="Genomic_DNA"/>
</dbReference>
<evidence type="ECO:0000256" key="1">
    <source>
        <dbReference type="RuleBase" id="RU367048"/>
    </source>
</evidence>
<feature type="compositionally biased region" description="Low complexity" evidence="2">
    <location>
        <begin position="81"/>
        <end position="104"/>
    </location>
</feature>
<feature type="compositionally biased region" description="Low complexity" evidence="2">
    <location>
        <begin position="116"/>
        <end position="126"/>
    </location>
</feature>
<dbReference type="InterPro" id="IPR004353">
    <property type="entry name" value="Mon1"/>
</dbReference>
<dbReference type="PRINTS" id="PR01546">
    <property type="entry name" value="YEAST73DUF"/>
</dbReference>
<comment type="similarity">
    <text evidence="1">Belongs to the MON1/SAND family.</text>
</comment>
<comment type="function">
    <text evidence="1">Plays an important role in membrane trafficking through the secretory apparatus.</text>
</comment>
<accession>A0AA88UF64</accession>
<dbReference type="PANTHER" id="PTHR13027:SF7">
    <property type="entry name" value="VACUOLAR FUSION PROTEIN MON1 HOMOLOG"/>
    <property type="match status" value="1"/>
</dbReference>
<comment type="caution">
    <text evidence="4">The sequence shown here is derived from an EMBL/GenBank/DDBJ whole genome shotgun (WGS) entry which is preliminary data.</text>
</comment>
<sequence>MTSDSSSSSSSSDDSTDRNPNPHPSSIDQSLNTIEDQLTSISLFQPEIFVDASTSIEEPAEVEANGPSDEKNLEENRNDSVAELSSSGVEVVVEEVGGSSSRGGMWRNNSELEVDGSASPSSSGYAGERGTSTATSASGIEEAGGNDERNGNSSDGVMDPEAQWTPGKRHTDEDDASMSWRKRKKHFFILSNSGKPIYSRYGDEHKLAGFSATLQAIISFVENGGDSVKSVRAGKHQVVFLVKGPIYLVCISCTEEPYESLRGQLELLYGQINSSKGL</sequence>
<organism evidence="4 5">
    <name type="scientific">Escallonia rubra</name>
    <dbReference type="NCBI Taxonomy" id="112253"/>
    <lineage>
        <taxon>Eukaryota</taxon>
        <taxon>Viridiplantae</taxon>
        <taxon>Streptophyta</taxon>
        <taxon>Embryophyta</taxon>
        <taxon>Tracheophyta</taxon>
        <taxon>Spermatophyta</taxon>
        <taxon>Magnoliopsida</taxon>
        <taxon>eudicotyledons</taxon>
        <taxon>Gunneridae</taxon>
        <taxon>Pentapetalae</taxon>
        <taxon>asterids</taxon>
        <taxon>campanulids</taxon>
        <taxon>Escalloniales</taxon>
        <taxon>Escalloniaceae</taxon>
        <taxon>Escallonia</taxon>
    </lineage>
</organism>
<dbReference type="PANTHER" id="PTHR13027">
    <property type="entry name" value="SAND PROTEIN-RELATED"/>
    <property type="match status" value="1"/>
</dbReference>